<keyword evidence="6 7" id="KW-0472">Membrane</keyword>
<organism evidence="11 12">
    <name type="scientific">[Lactobacillus] rogosae</name>
    <dbReference type="NCBI Taxonomy" id="706562"/>
    <lineage>
        <taxon>Bacteria</taxon>
        <taxon>Bacillati</taxon>
        <taxon>Bacillota</taxon>
        <taxon>Clostridia</taxon>
        <taxon>Lachnospirales</taxon>
        <taxon>Lachnospiraceae</taxon>
        <taxon>Lachnospira</taxon>
    </lineage>
</organism>
<feature type="transmembrane region" description="Helical" evidence="7">
    <location>
        <begin position="239"/>
        <end position="259"/>
    </location>
</feature>
<keyword evidence="4" id="KW-0067">ATP-binding</keyword>
<dbReference type="Gene3D" id="1.20.1560.10">
    <property type="entry name" value="ABC transporter type 1, transmembrane domain"/>
    <property type="match status" value="1"/>
</dbReference>
<gene>
    <name evidence="11" type="ORF">WMO14_12690</name>
</gene>
<dbReference type="PANTHER" id="PTHR43394:SF1">
    <property type="entry name" value="ATP-BINDING CASSETTE SUB-FAMILY B MEMBER 10, MITOCHONDRIAL"/>
    <property type="match status" value="1"/>
</dbReference>
<proteinExistence type="predicted"/>
<evidence type="ECO:0000256" key="1">
    <source>
        <dbReference type="ARBA" id="ARBA00004651"/>
    </source>
</evidence>
<dbReference type="EC" id="2.3.1.-" evidence="11"/>
<evidence type="ECO:0000256" key="5">
    <source>
        <dbReference type="ARBA" id="ARBA00022989"/>
    </source>
</evidence>
<evidence type="ECO:0000256" key="7">
    <source>
        <dbReference type="SAM" id="Phobius"/>
    </source>
</evidence>
<keyword evidence="11" id="KW-0012">Acyltransferase</keyword>
<dbReference type="PROSITE" id="PS00211">
    <property type="entry name" value="ABC_TRANSPORTER_1"/>
    <property type="match status" value="1"/>
</dbReference>
<evidence type="ECO:0000259" key="8">
    <source>
        <dbReference type="PROSITE" id="PS50893"/>
    </source>
</evidence>
<keyword evidence="5 7" id="KW-1133">Transmembrane helix</keyword>
<accession>A0ABV1BYA8</accession>
<evidence type="ECO:0000256" key="3">
    <source>
        <dbReference type="ARBA" id="ARBA00022741"/>
    </source>
</evidence>
<dbReference type="InterPro" id="IPR039421">
    <property type="entry name" value="Type_1_exporter"/>
</dbReference>
<keyword evidence="3" id="KW-0547">Nucleotide-binding</keyword>
<dbReference type="SUPFAM" id="SSF55729">
    <property type="entry name" value="Acyl-CoA N-acyltransferases (Nat)"/>
    <property type="match status" value="1"/>
</dbReference>
<dbReference type="CDD" id="cd04301">
    <property type="entry name" value="NAT_SF"/>
    <property type="match status" value="1"/>
</dbReference>
<feature type="domain" description="ABC transporter" evidence="8">
    <location>
        <begin position="517"/>
        <end position="746"/>
    </location>
</feature>
<name>A0ABV1BYA8_9FIRM</name>
<dbReference type="InterPro" id="IPR011527">
    <property type="entry name" value="ABC1_TM_dom"/>
</dbReference>
<dbReference type="Pfam" id="PF00583">
    <property type="entry name" value="Acetyltransf_1"/>
    <property type="match status" value="1"/>
</dbReference>
<evidence type="ECO:0000256" key="6">
    <source>
        <dbReference type="ARBA" id="ARBA00023136"/>
    </source>
</evidence>
<dbReference type="InterPro" id="IPR027417">
    <property type="entry name" value="P-loop_NTPase"/>
</dbReference>
<evidence type="ECO:0000256" key="4">
    <source>
        <dbReference type="ARBA" id="ARBA00022840"/>
    </source>
</evidence>
<dbReference type="InterPro" id="IPR003593">
    <property type="entry name" value="AAA+_ATPase"/>
</dbReference>
<dbReference type="SUPFAM" id="SSF52540">
    <property type="entry name" value="P-loop containing nucleoside triphosphate hydrolases"/>
    <property type="match status" value="1"/>
</dbReference>
<dbReference type="Pfam" id="PF00664">
    <property type="entry name" value="ABC_membrane"/>
    <property type="match status" value="1"/>
</dbReference>
<dbReference type="SUPFAM" id="SSF90123">
    <property type="entry name" value="ABC transporter transmembrane region"/>
    <property type="match status" value="1"/>
</dbReference>
<keyword evidence="11" id="KW-0808">Transferase</keyword>
<dbReference type="PANTHER" id="PTHR43394">
    <property type="entry name" value="ATP-DEPENDENT PERMEASE MDL1, MITOCHONDRIAL"/>
    <property type="match status" value="1"/>
</dbReference>
<dbReference type="Gene3D" id="3.40.630.30">
    <property type="match status" value="1"/>
</dbReference>
<dbReference type="CDD" id="cd03228">
    <property type="entry name" value="ABCC_MRP_Like"/>
    <property type="match status" value="1"/>
</dbReference>
<dbReference type="InterPro" id="IPR000182">
    <property type="entry name" value="GNAT_dom"/>
</dbReference>
<sequence>MNIRYATMADLDDITSVESECFPVLEAATKEEFEQRIKYYGNHFWLMFDEGKLIAFVDGFVTDEADLTDDMYENASMHNENGAWQMIFGVNTLPEYRRCGCAKELIKKAILDARKQNRKGLVLTCKESLVPYYSKFGFIDEGITDKSTHGNVLWHQMRLDFKLRNNGVNLSDNKKVTANKKFAADRILSYFKEEWKVLLIITVSGLIYNFGLLLGPWFEGKMTGCLIDILSQNAVYKDMLILVVSYIVSIAVVQISRYIKRFYVRRFANNVNRRMKKILYGTLVLKSKTELESEGMGDIMTKAILDVDDCAEGMRKFTTEVFDTGVALAAYAGMLLVYDVRLALIAMIFPPISYMLAEKMKIIVQRTGAEYKRQSGILSNATLDRASNAITYRVYGREEDRRIAYEDNLSSYEKAAIRANIWNSSMTPLYRIISMTGIIFILYFGSKNVLGTGWKSWDIAAFTTFLACFIKLSDKSSKAAKLFNAVHKSQVSWKRIKPLMVIQDKDTDCKNQTSGKLEVKNLSFTYPDGKTVYNDISFTAEPGEIIGVTGPVACGKSTFGKTFLCECPYKGSIKYNGNELSSVADNVRSGIISYLGHDTELFNDSIKNNVLLGDDCNVSEYLKDVCIDKEVAQMENGVDTLIGNGGVRLSGGQAQRIALARTLCHKKPVLVLDDPFSALDISTEKKIYNNLCDIAKNNIVIIMTHRLYMFPKMDKVIWMDNGKAIVGTHEEIMLQCPQYRKLYENVSTQMR</sequence>
<protein>
    <submittedName>
        <fullName evidence="11">GNAT family N-acetyltransferase</fullName>
        <ecNumber evidence="11">2.3.1.-</ecNumber>
    </submittedName>
</protein>
<evidence type="ECO:0000256" key="2">
    <source>
        <dbReference type="ARBA" id="ARBA00022692"/>
    </source>
</evidence>
<dbReference type="SMART" id="SM00382">
    <property type="entry name" value="AAA"/>
    <property type="match status" value="1"/>
</dbReference>
<reference evidence="11 12" key="1">
    <citation type="submission" date="2024-03" db="EMBL/GenBank/DDBJ databases">
        <title>Human intestinal bacterial collection.</title>
        <authorList>
            <person name="Pauvert C."/>
            <person name="Hitch T.C.A."/>
            <person name="Clavel T."/>
        </authorList>
    </citation>
    <scope>NUCLEOTIDE SEQUENCE [LARGE SCALE GENOMIC DNA]</scope>
    <source>
        <strain evidence="11 12">CLA-AA-H255</strain>
    </source>
</reference>
<dbReference type="EMBL" id="JBBMER010000013">
    <property type="protein sequence ID" value="MEQ2380711.1"/>
    <property type="molecule type" value="Genomic_DNA"/>
</dbReference>
<dbReference type="CDD" id="cd07346">
    <property type="entry name" value="ABC_6TM_exporters"/>
    <property type="match status" value="1"/>
</dbReference>
<dbReference type="Proteomes" id="UP001442364">
    <property type="component" value="Unassembled WGS sequence"/>
</dbReference>
<dbReference type="Gene3D" id="3.40.50.300">
    <property type="entry name" value="P-loop containing nucleotide triphosphate hydrolases"/>
    <property type="match status" value="1"/>
</dbReference>
<dbReference type="RefSeq" id="WP_349153935.1">
    <property type="nucleotide sequence ID" value="NZ_JBBMER010000013.1"/>
</dbReference>
<feature type="transmembrane region" description="Helical" evidence="7">
    <location>
        <begin position="197"/>
        <end position="219"/>
    </location>
</feature>
<dbReference type="PROSITE" id="PS50893">
    <property type="entry name" value="ABC_TRANSPORTER_2"/>
    <property type="match status" value="1"/>
</dbReference>
<feature type="domain" description="N-acetyltransferase" evidence="10">
    <location>
        <begin position="1"/>
        <end position="160"/>
    </location>
</feature>
<evidence type="ECO:0000259" key="10">
    <source>
        <dbReference type="PROSITE" id="PS51186"/>
    </source>
</evidence>
<dbReference type="GO" id="GO:0016746">
    <property type="term" value="F:acyltransferase activity"/>
    <property type="evidence" value="ECO:0007669"/>
    <property type="project" value="UniProtKB-KW"/>
</dbReference>
<comment type="subcellular location">
    <subcellularLocation>
        <location evidence="1">Cell membrane</location>
        <topology evidence="1">Multi-pass membrane protein</topology>
    </subcellularLocation>
</comment>
<keyword evidence="2 7" id="KW-0812">Transmembrane</keyword>
<dbReference type="InterPro" id="IPR036640">
    <property type="entry name" value="ABC1_TM_sf"/>
</dbReference>
<dbReference type="InterPro" id="IPR016181">
    <property type="entry name" value="Acyl_CoA_acyltransferase"/>
</dbReference>
<dbReference type="PROSITE" id="PS50929">
    <property type="entry name" value="ABC_TM1F"/>
    <property type="match status" value="1"/>
</dbReference>
<dbReference type="InterPro" id="IPR003439">
    <property type="entry name" value="ABC_transporter-like_ATP-bd"/>
</dbReference>
<keyword evidence="12" id="KW-1185">Reference proteome</keyword>
<evidence type="ECO:0000259" key="9">
    <source>
        <dbReference type="PROSITE" id="PS50929"/>
    </source>
</evidence>
<evidence type="ECO:0000313" key="11">
    <source>
        <dbReference type="EMBL" id="MEQ2380711.1"/>
    </source>
</evidence>
<dbReference type="Pfam" id="PF00005">
    <property type="entry name" value="ABC_tran"/>
    <property type="match status" value="1"/>
</dbReference>
<evidence type="ECO:0000313" key="12">
    <source>
        <dbReference type="Proteomes" id="UP001442364"/>
    </source>
</evidence>
<dbReference type="PROSITE" id="PS51186">
    <property type="entry name" value="GNAT"/>
    <property type="match status" value="1"/>
</dbReference>
<comment type="caution">
    <text evidence="11">The sequence shown here is derived from an EMBL/GenBank/DDBJ whole genome shotgun (WGS) entry which is preliminary data.</text>
</comment>
<feature type="domain" description="ABC transmembrane type-1" evidence="9">
    <location>
        <begin position="199"/>
        <end position="488"/>
    </location>
</feature>
<dbReference type="InterPro" id="IPR017871">
    <property type="entry name" value="ABC_transporter-like_CS"/>
</dbReference>